<protein>
    <submittedName>
        <fullName evidence="2">Uncharacterized protein</fullName>
    </submittedName>
</protein>
<sequence length="71" mass="7570">MSGAELGNTLFTIGEFARYGRVPVRMPRTRRPRSKESRRRSGVPSHPAAMLGSTATAPGGRQPAAAHIVLA</sequence>
<evidence type="ECO:0000313" key="3">
    <source>
        <dbReference type="Proteomes" id="UP001620295"/>
    </source>
</evidence>
<gene>
    <name evidence="2" type="ORF">ACI2L5_57660</name>
</gene>
<dbReference type="RefSeq" id="WP_404749918.1">
    <property type="nucleotide sequence ID" value="NZ_JBJDQH010000700.1"/>
</dbReference>
<name>A0ABW8M8J3_9ACTN</name>
<feature type="region of interest" description="Disordered" evidence="1">
    <location>
        <begin position="24"/>
        <end position="64"/>
    </location>
</feature>
<reference evidence="2 3" key="1">
    <citation type="submission" date="2024-11" db="EMBL/GenBank/DDBJ databases">
        <title>The Natural Products Discovery Center: Release of the First 8490 Sequenced Strains for Exploring Actinobacteria Biosynthetic Diversity.</title>
        <authorList>
            <person name="Kalkreuter E."/>
            <person name="Kautsar S.A."/>
            <person name="Yang D."/>
            <person name="Bader C.D."/>
            <person name="Teijaro C.N."/>
            <person name="Fluegel L."/>
            <person name="Davis C.M."/>
            <person name="Simpson J.R."/>
            <person name="Lauterbach L."/>
            <person name="Steele A.D."/>
            <person name="Gui C."/>
            <person name="Meng S."/>
            <person name="Li G."/>
            <person name="Viehrig K."/>
            <person name="Ye F."/>
            <person name="Su P."/>
            <person name="Kiefer A.F."/>
            <person name="Nichols A."/>
            <person name="Cepeda A.J."/>
            <person name="Yan W."/>
            <person name="Fan B."/>
            <person name="Jiang Y."/>
            <person name="Adhikari A."/>
            <person name="Zheng C.-J."/>
            <person name="Schuster L."/>
            <person name="Cowan T.M."/>
            <person name="Smanski M.J."/>
            <person name="Chevrette M.G."/>
            <person name="De Carvalho L.P.S."/>
            <person name="Shen B."/>
        </authorList>
    </citation>
    <scope>NUCLEOTIDE SEQUENCE [LARGE SCALE GENOMIC DNA]</scope>
    <source>
        <strain evidence="2 3">NPDC020863</strain>
    </source>
</reference>
<dbReference type="EMBL" id="JBJDQH010000700">
    <property type="protein sequence ID" value="MFK4274396.1"/>
    <property type="molecule type" value="Genomic_DNA"/>
</dbReference>
<evidence type="ECO:0000256" key="1">
    <source>
        <dbReference type="SAM" id="MobiDB-lite"/>
    </source>
</evidence>
<feature type="compositionally biased region" description="Basic residues" evidence="1">
    <location>
        <begin position="27"/>
        <end position="41"/>
    </location>
</feature>
<proteinExistence type="predicted"/>
<comment type="caution">
    <text evidence="2">The sequence shown here is derived from an EMBL/GenBank/DDBJ whole genome shotgun (WGS) entry which is preliminary data.</text>
</comment>
<dbReference type="Proteomes" id="UP001620295">
    <property type="component" value="Unassembled WGS sequence"/>
</dbReference>
<feature type="non-terminal residue" evidence="2">
    <location>
        <position position="71"/>
    </location>
</feature>
<organism evidence="2 3">
    <name type="scientific">Streptomyces milbemycinicus</name>
    <dbReference type="NCBI Taxonomy" id="476552"/>
    <lineage>
        <taxon>Bacteria</taxon>
        <taxon>Bacillati</taxon>
        <taxon>Actinomycetota</taxon>
        <taxon>Actinomycetes</taxon>
        <taxon>Kitasatosporales</taxon>
        <taxon>Streptomycetaceae</taxon>
        <taxon>Streptomyces</taxon>
    </lineage>
</organism>
<accession>A0ABW8M8J3</accession>
<keyword evidence="3" id="KW-1185">Reference proteome</keyword>
<evidence type="ECO:0000313" key="2">
    <source>
        <dbReference type="EMBL" id="MFK4274396.1"/>
    </source>
</evidence>